<keyword evidence="12" id="KW-1185">Reference proteome</keyword>
<dbReference type="eggNOG" id="COG1231">
    <property type="taxonomic scope" value="Bacteria"/>
</dbReference>
<dbReference type="HOGENOM" id="CLU_004498_10_2_5"/>
<dbReference type="GO" id="GO:0050361">
    <property type="term" value="F:tryptophan 2-monooxygenase activity"/>
    <property type="evidence" value="ECO:0007669"/>
    <property type="project" value="UniProtKB-EC"/>
</dbReference>
<dbReference type="AlphaFoldDB" id="Q5LMG6"/>
<dbReference type="InterPro" id="IPR036188">
    <property type="entry name" value="FAD/NAD-bd_sf"/>
</dbReference>
<dbReference type="Proteomes" id="UP000001023">
    <property type="component" value="Chromosome"/>
</dbReference>
<reference evidence="11 12" key="1">
    <citation type="journal article" date="2004" name="Nature">
        <title>Genome sequence of Silicibacter pomeroyi reveals adaptations to the marine environment.</title>
        <authorList>
            <person name="Moran M.A."/>
            <person name="Buchan A."/>
            <person name="Gonzalez J.M."/>
            <person name="Heidelberg J.F."/>
            <person name="Whitman W.B."/>
            <person name="Kiene R.P."/>
            <person name="Henriksen J.R."/>
            <person name="King G.M."/>
            <person name="Belas R."/>
            <person name="Fuqua C."/>
            <person name="Brinkac L."/>
            <person name="Lewis M."/>
            <person name="Johri S."/>
            <person name="Weaver B."/>
            <person name="Pai G."/>
            <person name="Eisen J.A."/>
            <person name="Rahe E."/>
            <person name="Sheldon W.M."/>
            <person name="Ye W."/>
            <person name="Miller T.R."/>
            <person name="Carlton J."/>
            <person name="Rasko D.A."/>
            <person name="Paulsen I.T."/>
            <person name="Ren Q."/>
            <person name="Daugherty S.C."/>
            <person name="Deboy R.T."/>
            <person name="Dodson R.J."/>
            <person name="Durkin A.S."/>
            <person name="Madupu R."/>
            <person name="Nelson W.C."/>
            <person name="Sullivan S.A."/>
            <person name="Rosovitz M.J."/>
            <person name="Haft D.H."/>
            <person name="Selengut J."/>
            <person name="Ward N."/>
        </authorList>
    </citation>
    <scope>NUCLEOTIDE SEQUENCE [LARGE SCALE GENOMIC DNA]</scope>
    <source>
        <strain evidence="12">ATCC 700808 / DSM 15171 / DSS-3</strain>
    </source>
</reference>
<dbReference type="KEGG" id="sil:SPO3597"/>
<dbReference type="InterPro" id="IPR050281">
    <property type="entry name" value="Flavin_monoamine_oxidase"/>
</dbReference>
<reference evidence="11 12" key="2">
    <citation type="journal article" date="2014" name="Stand. Genomic Sci.">
        <title>An updated genome annotation for the model marine bacterium Ruegeria pomeroyi DSS-3.</title>
        <authorList>
            <person name="Rivers A.R."/>
            <person name="Smith C.B."/>
            <person name="Moran M.A."/>
        </authorList>
    </citation>
    <scope>GENOME REANNOTATION</scope>
    <source>
        <strain evidence="12">ATCC 700808 / DSM 15171 / DSS-3</strain>
    </source>
</reference>
<dbReference type="GO" id="GO:0009851">
    <property type="term" value="P:auxin biosynthetic process"/>
    <property type="evidence" value="ECO:0007669"/>
    <property type="project" value="UniProtKB-KW"/>
</dbReference>
<comment type="catalytic activity">
    <reaction evidence="8">
        <text>L-tryptophan + O2 = indole-3-acetamide + CO2 + H2O</text>
        <dbReference type="Rhea" id="RHEA:16165"/>
        <dbReference type="ChEBI" id="CHEBI:15377"/>
        <dbReference type="ChEBI" id="CHEBI:15379"/>
        <dbReference type="ChEBI" id="CHEBI:16031"/>
        <dbReference type="ChEBI" id="CHEBI:16526"/>
        <dbReference type="ChEBI" id="CHEBI:57912"/>
        <dbReference type="EC" id="1.13.12.3"/>
    </reaction>
</comment>
<evidence type="ECO:0000313" key="11">
    <source>
        <dbReference type="EMBL" id="AAV96822.1"/>
    </source>
</evidence>
<accession>Q5LMG6</accession>
<keyword evidence="7" id="KW-0073">Auxin biosynthesis</keyword>
<evidence type="ECO:0000256" key="2">
    <source>
        <dbReference type="ARBA" id="ARBA00004814"/>
    </source>
</evidence>
<comment type="cofactor">
    <cofactor evidence="1">
        <name>FAD</name>
        <dbReference type="ChEBI" id="CHEBI:57692"/>
    </cofactor>
</comment>
<evidence type="ECO:0000256" key="6">
    <source>
        <dbReference type="ARBA" id="ARBA00023002"/>
    </source>
</evidence>
<dbReference type="PANTHER" id="PTHR10742:SF410">
    <property type="entry name" value="LYSINE-SPECIFIC HISTONE DEMETHYLASE 2"/>
    <property type="match status" value="1"/>
</dbReference>
<evidence type="ECO:0000259" key="10">
    <source>
        <dbReference type="Pfam" id="PF01593"/>
    </source>
</evidence>
<organism evidence="11 12">
    <name type="scientific">Ruegeria pomeroyi (strain ATCC 700808 / DSM 15171 / DSS-3)</name>
    <name type="common">Silicibacter pomeroyi</name>
    <dbReference type="NCBI Taxonomy" id="246200"/>
    <lineage>
        <taxon>Bacteria</taxon>
        <taxon>Pseudomonadati</taxon>
        <taxon>Pseudomonadota</taxon>
        <taxon>Alphaproteobacteria</taxon>
        <taxon>Rhodobacterales</taxon>
        <taxon>Roseobacteraceae</taxon>
        <taxon>Ruegeria</taxon>
    </lineage>
</organism>
<evidence type="ECO:0000313" key="12">
    <source>
        <dbReference type="Proteomes" id="UP000001023"/>
    </source>
</evidence>
<dbReference type="Pfam" id="PF01593">
    <property type="entry name" value="Amino_oxidase"/>
    <property type="match status" value="1"/>
</dbReference>
<dbReference type="Gene3D" id="3.50.50.60">
    <property type="entry name" value="FAD/NAD(P)-binding domain"/>
    <property type="match status" value="1"/>
</dbReference>
<evidence type="ECO:0000256" key="3">
    <source>
        <dbReference type="ARBA" id="ARBA00005833"/>
    </source>
</evidence>
<name>Q5LMG6_RUEPO</name>
<dbReference type="EC" id="1.13.12.3" evidence="4"/>
<dbReference type="PANTHER" id="PTHR10742">
    <property type="entry name" value="FLAVIN MONOAMINE OXIDASE"/>
    <property type="match status" value="1"/>
</dbReference>
<evidence type="ECO:0000256" key="9">
    <source>
        <dbReference type="PIRSR" id="PIRSR601613-1"/>
    </source>
</evidence>
<feature type="binding site" evidence="9">
    <location>
        <position position="338"/>
    </location>
    <ligand>
        <name>substrate</name>
    </ligand>
</feature>
<evidence type="ECO:0000256" key="1">
    <source>
        <dbReference type="ARBA" id="ARBA00001974"/>
    </source>
</evidence>
<dbReference type="PROSITE" id="PS51318">
    <property type="entry name" value="TAT"/>
    <property type="match status" value="1"/>
</dbReference>
<dbReference type="InterPro" id="IPR001613">
    <property type="entry name" value="Flavin_amine_oxidase"/>
</dbReference>
<comment type="pathway">
    <text evidence="2">Plant hormone metabolism; auxin biosynthesis.</text>
</comment>
<keyword evidence="6" id="KW-0560">Oxidoreductase</keyword>
<feature type="domain" description="Amine oxidase" evidence="10">
    <location>
        <begin position="42"/>
        <end position="446"/>
    </location>
</feature>
<comment type="similarity">
    <text evidence="3">Belongs to the tryptophan 2-monooxygenase family.</text>
</comment>
<dbReference type="Gene3D" id="3.90.660.10">
    <property type="match status" value="1"/>
</dbReference>
<dbReference type="InterPro" id="IPR002937">
    <property type="entry name" value="Amino_oxidase"/>
</dbReference>
<dbReference type="InterPro" id="IPR006311">
    <property type="entry name" value="TAT_signal"/>
</dbReference>
<dbReference type="STRING" id="246200.SPO3597"/>
<proteinExistence type="inferred from homology"/>
<gene>
    <name evidence="11" type="ordered locus">SPO3597</name>
</gene>
<dbReference type="PRINTS" id="PR00757">
    <property type="entry name" value="AMINEOXDASEF"/>
</dbReference>
<evidence type="ECO:0000256" key="7">
    <source>
        <dbReference type="ARBA" id="ARBA00023070"/>
    </source>
</evidence>
<evidence type="ECO:0000256" key="8">
    <source>
        <dbReference type="ARBA" id="ARBA00047321"/>
    </source>
</evidence>
<dbReference type="SUPFAM" id="SSF54373">
    <property type="entry name" value="FAD-linked reductases, C-terminal domain"/>
    <property type="match status" value="1"/>
</dbReference>
<feature type="binding site" evidence="9">
    <location>
        <position position="234"/>
    </location>
    <ligand>
        <name>FAD</name>
        <dbReference type="ChEBI" id="CHEBI:57692"/>
    </ligand>
</feature>
<evidence type="ECO:0000256" key="5">
    <source>
        <dbReference type="ARBA" id="ARBA00017871"/>
    </source>
</evidence>
<evidence type="ECO:0000256" key="4">
    <source>
        <dbReference type="ARBA" id="ARBA00012535"/>
    </source>
</evidence>
<protein>
    <recommendedName>
        <fullName evidence="5">Tryptophan 2-monooxygenase</fullName>
        <ecNumber evidence="4">1.13.12.3</ecNumber>
    </recommendedName>
</protein>
<dbReference type="EMBL" id="CP000031">
    <property type="protein sequence ID" value="AAV96822.1"/>
    <property type="molecule type" value="Genomic_DNA"/>
</dbReference>
<dbReference type="PaxDb" id="246200-SPO3597"/>
<dbReference type="SUPFAM" id="SSF51905">
    <property type="entry name" value="FAD/NAD(P)-binding domain"/>
    <property type="match status" value="1"/>
</dbReference>
<sequence>MMTTSTRRQVLAAIGALGALGLGTRGARSQPQDRILVVGAGLAGLSAARILRDAGRNVTVIDARSRIGGRVHTSRTWPDLPMDLGASWIHGQRGNPLTVLAREAGAQVVATRYDAAILKGPSGRDIDPDLRGAEQILRGALAEADGKSRDMSVLEALQASSGWRGADEGVRRLVLYVVNSTLEQEYGAPARQLSAWYGQEDAEFGGQDVLFPGGFDQIAAYLARGIDIRLSAEVTGIAPGHVRLADGSRIDADAIVCTVPLGVLQSGRIRFAEPLAQKRLAATRSLRMGLLNKCWLRFDGIHWPDDVDWIGWLGPRPGLWGEWVSLARTLRAPVLVGFNAADAATEVEGLSDRDTVAAALEALRSMFGARFPAPRAAQITRWGQDRHAFGSYSYNAVGSRPSTRTELAGPDWDGSIWFAGEATSAPYFGTAHGAVLSGRAAAEGILATD</sequence>